<reference evidence="1" key="1">
    <citation type="submission" date="2021-06" db="EMBL/GenBank/DDBJ databases">
        <authorList>
            <person name="Hodson N. C."/>
            <person name="Mongue J. A."/>
            <person name="Jaron S. K."/>
        </authorList>
    </citation>
    <scope>NUCLEOTIDE SEQUENCE</scope>
</reference>
<dbReference type="Proteomes" id="UP000708208">
    <property type="component" value="Unassembled WGS sequence"/>
</dbReference>
<gene>
    <name evidence="1" type="ORF">AFUS01_LOCUS12556</name>
</gene>
<dbReference type="AlphaFoldDB" id="A0A8J2P473"/>
<sequence>MPNQEELNAFLDRWKPPKEILDKFPYYVSGFDIEKRPVFIFELVHKPTVQYILHHFTTFQRIQDSLAYGFYLNGK</sequence>
<keyword evidence="2" id="KW-1185">Reference proteome</keyword>
<accession>A0A8J2P473</accession>
<organism evidence="1 2">
    <name type="scientific">Allacma fusca</name>
    <dbReference type="NCBI Taxonomy" id="39272"/>
    <lineage>
        <taxon>Eukaryota</taxon>
        <taxon>Metazoa</taxon>
        <taxon>Ecdysozoa</taxon>
        <taxon>Arthropoda</taxon>
        <taxon>Hexapoda</taxon>
        <taxon>Collembola</taxon>
        <taxon>Symphypleona</taxon>
        <taxon>Sminthuridae</taxon>
        <taxon>Allacma</taxon>
    </lineage>
</organism>
<protein>
    <submittedName>
        <fullName evidence="1">Uncharacterized protein</fullName>
    </submittedName>
</protein>
<evidence type="ECO:0000313" key="1">
    <source>
        <dbReference type="EMBL" id="CAG7723470.1"/>
    </source>
</evidence>
<evidence type="ECO:0000313" key="2">
    <source>
        <dbReference type="Proteomes" id="UP000708208"/>
    </source>
</evidence>
<dbReference type="OrthoDB" id="440711at2759"/>
<name>A0A8J2P473_9HEXA</name>
<dbReference type="EMBL" id="CAJVCH010099449">
    <property type="protein sequence ID" value="CAG7723470.1"/>
    <property type="molecule type" value="Genomic_DNA"/>
</dbReference>
<comment type="caution">
    <text evidence="1">The sequence shown here is derived from an EMBL/GenBank/DDBJ whole genome shotgun (WGS) entry which is preliminary data.</text>
</comment>
<proteinExistence type="predicted"/>